<proteinExistence type="predicted"/>
<reference evidence="2" key="1">
    <citation type="journal article" date="2014" name="Int. J. Syst. Evol. Microbiol.">
        <title>Complete genome sequence of Corynebacterium casei LMG S-19264T (=DSM 44701T), isolated from a smear-ripened cheese.</title>
        <authorList>
            <consortium name="US DOE Joint Genome Institute (JGI-PGF)"/>
            <person name="Walter F."/>
            <person name="Albersmeier A."/>
            <person name="Kalinowski J."/>
            <person name="Ruckert C."/>
        </authorList>
    </citation>
    <scope>NUCLEOTIDE SEQUENCE</scope>
    <source>
        <strain evidence="2">JCM 14371</strain>
    </source>
</reference>
<dbReference type="Proteomes" id="UP000635726">
    <property type="component" value="Unassembled WGS sequence"/>
</dbReference>
<reference evidence="2" key="2">
    <citation type="submission" date="2020-09" db="EMBL/GenBank/DDBJ databases">
        <authorList>
            <person name="Sun Q."/>
            <person name="Ohkuma M."/>
        </authorList>
    </citation>
    <scope>NUCLEOTIDE SEQUENCE</scope>
    <source>
        <strain evidence="2">JCM 14371</strain>
    </source>
</reference>
<dbReference type="EMBL" id="BMOE01000001">
    <property type="protein sequence ID" value="GGJ65550.1"/>
    <property type="molecule type" value="Genomic_DNA"/>
</dbReference>
<feature type="region of interest" description="Disordered" evidence="1">
    <location>
        <begin position="1"/>
        <end position="27"/>
    </location>
</feature>
<sequence>MTDDQTKATVHDQTTPTTPSSPEVHADVPWMVTQADGTPGGTPTDEEHEIVTKARALLQADPHFQALPSPTLSRVEVNRGVPCSESGCLYLRYEVPGQTPQEFWPHWGKNDKVSWKSGQVSVHEE</sequence>
<dbReference type="RefSeq" id="WP_188960788.1">
    <property type="nucleotide sequence ID" value="NZ_BMOE01000001.1"/>
</dbReference>
<keyword evidence="3" id="KW-1185">Reference proteome</keyword>
<gene>
    <name evidence="2" type="ORF">GCM10008939_06890</name>
</gene>
<name>A0A917UL64_9DEIO</name>
<dbReference type="AlphaFoldDB" id="A0A917UL64"/>
<feature type="compositionally biased region" description="Polar residues" evidence="1">
    <location>
        <begin position="11"/>
        <end position="21"/>
    </location>
</feature>
<evidence type="ECO:0000256" key="1">
    <source>
        <dbReference type="SAM" id="MobiDB-lite"/>
    </source>
</evidence>
<comment type="caution">
    <text evidence="2">The sequence shown here is derived from an EMBL/GenBank/DDBJ whole genome shotgun (WGS) entry which is preliminary data.</text>
</comment>
<feature type="compositionally biased region" description="Basic and acidic residues" evidence="1">
    <location>
        <begin position="1"/>
        <end position="10"/>
    </location>
</feature>
<evidence type="ECO:0000313" key="2">
    <source>
        <dbReference type="EMBL" id="GGJ65550.1"/>
    </source>
</evidence>
<evidence type="ECO:0000313" key="3">
    <source>
        <dbReference type="Proteomes" id="UP000635726"/>
    </source>
</evidence>
<organism evidence="2 3">
    <name type="scientific">Deinococcus aquiradiocola</name>
    <dbReference type="NCBI Taxonomy" id="393059"/>
    <lineage>
        <taxon>Bacteria</taxon>
        <taxon>Thermotogati</taxon>
        <taxon>Deinococcota</taxon>
        <taxon>Deinococci</taxon>
        <taxon>Deinococcales</taxon>
        <taxon>Deinococcaceae</taxon>
        <taxon>Deinococcus</taxon>
    </lineage>
</organism>
<protein>
    <submittedName>
        <fullName evidence="2">Uncharacterized protein</fullName>
    </submittedName>
</protein>
<accession>A0A917UL64</accession>